<dbReference type="SMART" id="SM00052">
    <property type="entry name" value="EAL"/>
    <property type="match status" value="1"/>
</dbReference>
<evidence type="ECO:0000259" key="4">
    <source>
        <dbReference type="PROSITE" id="PS50887"/>
    </source>
</evidence>
<dbReference type="Gene3D" id="3.40.50.2300">
    <property type="match status" value="1"/>
</dbReference>
<accession>A0A5C6B923</accession>
<dbReference type="PROSITE" id="PS50110">
    <property type="entry name" value="RESPONSE_REGULATORY"/>
    <property type="match status" value="1"/>
</dbReference>
<feature type="domain" description="EAL" evidence="3">
    <location>
        <begin position="369"/>
        <end position="618"/>
    </location>
</feature>
<feature type="domain" description="GGDEF" evidence="4">
    <location>
        <begin position="228"/>
        <end position="360"/>
    </location>
</feature>
<dbReference type="PANTHER" id="PTHR44757:SF2">
    <property type="entry name" value="BIOFILM ARCHITECTURE MAINTENANCE PROTEIN MBAA"/>
    <property type="match status" value="1"/>
</dbReference>
<dbReference type="CDD" id="cd01948">
    <property type="entry name" value="EAL"/>
    <property type="match status" value="1"/>
</dbReference>
<dbReference type="SUPFAM" id="SSF55073">
    <property type="entry name" value="Nucleotide cyclase"/>
    <property type="match status" value="1"/>
</dbReference>
<dbReference type="NCBIfam" id="TIGR00254">
    <property type="entry name" value="GGDEF"/>
    <property type="match status" value="1"/>
</dbReference>
<gene>
    <name evidence="5" type="primary">cph2_2</name>
    <name evidence="5" type="ORF">Pla52n_03400</name>
</gene>
<dbReference type="InterPro" id="IPR029787">
    <property type="entry name" value="Nucleotide_cyclase"/>
</dbReference>
<dbReference type="InterPro" id="IPR000160">
    <property type="entry name" value="GGDEF_dom"/>
</dbReference>
<dbReference type="Proteomes" id="UP000320176">
    <property type="component" value="Unassembled WGS sequence"/>
</dbReference>
<evidence type="ECO:0000259" key="2">
    <source>
        <dbReference type="PROSITE" id="PS50110"/>
    </source>
</evidence>
<dbReference type="SMART" id="SM00267">
    <property type="entry name" value="GGDEF"/>
    <property type="match status" value="1"/>
</dbReference>
<name>A0A5C6B923_9BACT</name>
<organism evidence="5 6">
    <name type="scientific">Stieleria varia</name>
    <dbReference type="NCBI Taxonomy" id="2528005"/>
    <lineage>
        <taxon>Bacteria</taxon>
        <taxon>Pseudomonadati</taxon>
        <taxon>Planctomycetota</taxon>
        <taxon>Planctomycetia</taxon>
        <taxon>Pirellulales</taxon>
        <taxon>Pirellulaceae</taxon>
        <taxon>Stieleria</taxon>
    </lineage>
</organism>
<dbReference type="Pfam" id="PF00563">
    <property type="entry name" value="EAL"/>
    <property type="match status" value="1"/>
</dbReference>
<dbReference type="InterPro" id="IPR043128">
    <property type="entry name" value="Rev_trsase/Diguanyl_cyclase"/>
</dbReference>
<dbReference type="FunFam" id="3.30.70.270:FF:000001">
    <property type="entry name" value="Diguanylate cyclase domain protein"/>
    <property type="match status" value="1"/>
</dbReference>
<dbReference type="AlphaFoldDB" id="A0A5C6B923"/>
<evidence type="ECO:0000259" key="3">
    <source>
        <dbReference type="PROSITE" id="PS50883"/>
    </source>
</evidence>
<dbReference type="Pfam" id="PF00072">
    <property type="entry name" value="Response_reg"/>
    <property type="match status" value="1"/>
</dbReference>
<dbReference type="InterPro" id="IPR001789">
    <property type="entry name" value="Sig_transdc_resp-reg_receiver"/>
</dbReference>
<dbReference type="InterPro" id="IPR011006">
    <property type="entry name" value="CheY-like_superfamily"/>
</dbReference>
<evidence type="ECO:0000256" key="1">
    <source>
        <dbReference type="PROSITE-ProRule" id="PRU00169"/>
    </source>
</evidence>
<dbReference type="SUPFAM" id="SSF141868">
    <property type="entry name" value="EAL domain-like"/>
    <property type="match status" value="1"/>
</dbReference>
<dbReference type="Gene3D" id="3.20.20.450">
    <property type="entry name" value="EAL domain"/>
    <property type="match status" value="1"/>
</dbReference>
<dbReference type="InterPro" id="IPR001633">
    <property type="entry name" value="EAL_dom"/>
</dbReference>
<evidence type="ECO:0000313" key="6">
    <source>
        <dbReference type="Proteomes" id="UP000320176"/>
    </source>
</evidence>
<dbReference type="Gene3D" id="3.30.70.270">
    <property type="match status" value="1"/>
</dbReference>
<dbReference type="RefSeq" id="WP_231741605.1">
    <property type="nucleotide sequence ID" value="NZ_CP151726.1"/>
</dbReference>
<feature type="modified residue" description="4-aspartylphosphate" evidence="1">
    <location>
        <position position="95"/>
    </location>
</feature>
<dbReference type="Pfam" id="PF00990">
    <property type="entry name" value="GGDEF"/>
    <property type="match status" value="1"/>
</dbReference>
<dbReference type="PANTHER" id="PTHR44757">
    <property type="entry name" value="DIGUANYLATE CYCLASE DGCP"/>
    <property type="match status" value="1"/>
</dbReference>
<keyword evidence="1" id="KW-0597">Phosphoprotein</keyword>
<dbReference type="CDD" id="cd01949">
    <property type="entry name" value="GGDEF"/>
    <property type="match status" value="1"/>
</dbReference>
<sequence length="645" mass="71910">MILARKPFSHRILIVDDNPLIHEDYRKVFTSCIEELPGIDDFQLAPDQDGEPTCGSSSSDRRDLRIDSVYQGHDAVQMVVDAMEQNDPYSVAFVDMRMPPGMDGLETIENLWRVSPALQVVLCTAFSDRPWDEVMSRIGQTDNLLILKKPFDDVEVLQLAQALIRKRDATLEAGIKHQILERLVHERTAALEHAALHDGLTGLANRVKFDERLAESLQMAGCGGNEAEALTVLIVDLDHFKFVNDTLGHPSGDELLRTVGQRLAGAVGQSGMVSRFGGDEFAVVCERQDASETALVVARIRSAINEPIDIDGETVRVSASIGIAVYPNDGRTPCDLFRNADIALYQAKQDGRSCARFFEPEMDRQLRERRQLEQKLRDAVQFQRFTLHFQPLIKSDSRQVCAFEALLRWQDPELGLILPDRFIPLAEETGLIRPIGDWVLIEACRQAQLWPSDIRVAVNVSPVQFRTGRVPESVARAIYSSGLEPSRLEIEITESVLLSDDSNTLDQLNEIKELGVRVVLDDFGTGYSSLSYLRRFAFDKLKMDKSFVQEIHESGVLAIVRTVAKLGECLGIETTAEGIETEEQARCVREEGFTQIQGYLYGKPLPAEELDTAFQLGQYHSAAVLPLAPPDSSSCVSDSISEILK</sequence>
<dbReference type="SUPFAM" id="SSF52172">
    <property type="entry name" value="CheY-like"/>
    <property type="match status" value="1"/>
</dbReference>
<dbReference type="PROSITE" id="PS50887">
    <property type="entry name" value="GGDEF"/>
    <property type="match status" value="1"/>
</dbReference>
<dbReference type="GO" id="GO:0003824">
    <property type="term" value="F:catalytic activity"/>
    <property type="evidence" value="ECO:0007669"/>
    <property type="project" value="UniProtKB-ARBA"/>
</dbReference>
<dbReference type="EMBL" id="SJPN01000001">
    <property type="protein sequence ID" value="TWU07766.1"/>
    <property type="molecule type" value="Genomic_DNA"/>
</dbReference>
<dbReference type="GO" id="GO:0000160">
    <property type="term" value="P:phosphorelay signal transduction system"/>
    <property type="evidence" value="ECO:0007669"/>
    <property type="project" value="InterPro"/>
</dbReference>
<keyword evidence="6" id="KW-1185">Reference proteome</keyword>
<proteinExistence type="predicted"/>
<reference evidence="5 6" key="1">
    <citation type="submission" date="2019-02" db="EMBL/GenBank/DDBJ databases">
        <title>Deep-cultivation of Planctomycetes and their phenomic and genomic characterization uncovers novel biology.</title>
        <authorList>
            <person name="Wiegand S."/>
            <person name="Jogler M."/>
            <person name="Boedeker C."/>
            <person name="Pinto D."/>
            <person name="Vollmers J."/>
            <person name="Rivas-Marin E."/>
            <person name="Kohn T."/>
            <person name="Peeters S.H."/>
            <person name="Heuer A."/>
            <person name="Rast P."/>
            <person name="Oberbeckmann S."/>
            <person name="Bunk B."/>
            <person name="Jeske O."/>
            <person name="Meyerdierks A."/>
            <person name="Storesund J.E."/>
            <person name="Kallscheuer N."/>
            <person name="Luecker S."/>
            <person name="Lage O.M."/>
            <person name="Pohl T."/>
            <person name="Merkel B.J."/>
            <person name="Hornburger P."/>
            <person name="Mueller R.-W."/>
            <person name="Bruemmer F."/>
            <person name="Labrenz M."/>
            <person name="Spormann A.M."/>
            <person name="Op Den Camp H."/>
            <person name="Overmann J."/>
            <person name="Amann R."/>
            <person name="Jetten M.S.M."/>
            <person name="Mascher T."/>
            <person name="Medema M.H."/>
            <person name="Devos D.P."/>
            <person name="Kaster A.-K."/>
            <person name="Ovreas L."/>
            <person name="Rohde M."/>
            <person name="Galperin M.Y."/>
            <person name="Jogler C."/>
        </authorList>
    </citation>
    <scope>NUCLEOTIDE SEQUENCE [LARGE SCALE GENOMIC DNA]</scope>
    <source>
        <strain evidence="5 6">Pla52n</strain>
    </source>
</reference>
<comment type="caution">
    <text evidence="5">The sequence shown here is derived from an EMBL/GenBank/DDBJ whole genome shotgun (WGS) entry which is preliminary data.</text>
</comment>
<feature type="domain" description="Response regulatory" evidence="2">
    <location>
        <begin position="11"/>
        <end position="164"/>
    </location>
</feature>
<dbReference type="InterPro" id="IPR052155">
    <property type="entry name" value="Biofilm_reg_signaling"/>
</dbReference>
<dbReference type="InterPro" id="IPR035919">
    <property type="entry name" value="EAL_sf"/>
</dbReference>
<dbReference type="PROSITE" id="PS50883">
    <property type="entry name" value="EAL"/>
    <property type="match status" value="1"/>
</dbReference>
<protein>
    <submittedName>
        <fullName evidence="5">Phytochrome-like protein cph2</fullName>
    </submittedName>
</protein>
<evidence type="ECO:0000313" key="5">
    <source>
        <dbReference type="EMBL" id="TWU07766.1"/>
    </source>
</evidence>